<evidence type="ECO:0000313" key="1">
    <source>
        <dbReference type="EMBL" id="KAJ8952405.1"/>
    </source>
</evidence>
<proteinExistence type="predicted"/>
<accession>A0AAV8YNA4</accession>
<protein>
    <submittedName>
        <fullName evidence="1">Uncharacterized protein</fullName>
    </submittedName>
</protein>
<dbReference type="Proteomes" id="UP001162162">
    <property type="component" value="Unassembled WGS sequence"/>
</dbReference>
<sequence length="139" mass="13507">SVICFCVVVAATQAGHYGVSLVGPSTHGVVVQGPGAKAALVGPDGSHISAAVGGGTIVAPPKAGGVVTAAVAPGYVAHAAPVLAVHTAPVALGLGLVAGPAYGIGPGSGHEGQWVPDYTEHLYDDGSYKGDHYGYGGHY</sequence>
<dbReference type="EMBL" id="JAPWTK010000069">
    <property type="protein sequence ID" value="KAJ8952405.1"/>
    <property type="molecule type" value="Genomic_DNA"/>
</dbReference>
<keyword evidence="2" id="KW-1185">Reference proteome</keyword>
<comment type="caution">
    <text evidence="1">The sequence shown here is derived from an EMBL/GenBank/DDBJ whole genome shotgun (WGS) entry which is preliminary data.</text>
</comment>
<name>A0AAV8YNA4_9CUCU</name>
<evidence type="ECO:0000313" key="2">
    <source>
        <dbReference type="Proteomes" id="UP001162162"/>
    </source>
</evidence>
<reference evidence="1" key="1">
    <citation type="journal article" date="2023" name="Insect Mol. Biol.">
        <title>Genome sequencing provides insights into the evolution of gene families encoding plant cell wall-degrading enzymes in longhorned beetles.</title>
        <authorList>
            <person name="Shin N.R."/>
            <person name="Okamura Y."/>
            <person name="Kirsch R."/>
            <person name="Pauchet Y."/>
        </authorList>
    </citation>
    <scope>NUCLEOTIDE SEQUENCE</scope>
    <source>
        <strain evidence="1">AMC_N1</strain>
    </source>
</reference>
<gene>
    <name evidence="1" type="ORF">NQ318_014497</name>
</gene>
<organism evidence="1 2">
    <name type="scientific">Aromia moschata</name>
    <dbReference type="NCBI Taxonomy" id="1265417"/>
    <lineage>
        <taxon>Eukaryota</taxon>
        <taxon>Metazoa</taxon>
        <taxon>Ecdysozoa</taxon>
        <taxon>Arthropoda</taxon>
        <taxon>Hexapoda</taxon>
        <taxon>Insecta</taxon>
        <taxon>Pterygota</taxon>
        <taxon>Neoptera</taxon>
        <taxon>Endopterygota</taxon>
        <taxon>Coleoptera</taxon>
        <taxon>Polyphaga</taxon>
        <taxon>Cucujiformia</taxon>
        <taxon>Chrysomeloidea</taxon>
        <taxon>Cerambycidae</taxon>
        <taxon>Cerambycinae</taxon>
        <taxon>Callichromatini</taxon>
        <taxon>Aromia</taxon>
    </lineage>
</organism>
<feature type="non-terminal residue" evidence="1">
    <location>
        <position position="1"/>
    </location>
</feature>
<dbReference type="AlphaFoldDB" id="A0AAV8YNA4"/>